<dbReference type="KEGG" id="mhf:MHF_0396"/>
<proteinExistence type="predicted"/>
<sequence>MNMNKLGLASAIGAVGAGLSYAGYSYFSSNAEDTKITTTIGGKWSKFWIDTSSGDMDGVWENKKGKLMKVNEDSLHENLKKLKSAFNVQELKAWCDKASDSDYDKTDDIYLANVRSYCTFDIQDKLINKVIKDEESWRTANDSLQVVVTENLSPAMAAIKYKLESAPTVDSNALKSWCSESYVKSWLGDEDSDFQDTKAYCTILEGTES</sequence>
<dbReference type="STRING" id="859194.MHF_0396"/>
<dbReference type="EMBL" id="CP002808">
    <property type="protein sequence ID" value="AEG72672.1"/>
    <property type="molecule type" value="Genomic_DNA"/>
</dbReference>
<evidence type="ECO:0000313" key="1">
    <source>
        <dbReference type="EMBL" id="AEG72672.1"/>
    </source>
</evidence>
<dbReference type="HOGENOM" id="CLU_087258_1_0_14"/>
<dbReference type="Proteomes" id="UP000007952">
    <property type="component" value="Chromosome"/>
</dbReference>
<gene>
    <name evidence="1" type="ordered locus">MHF_0396</name>
</gene>
<reference evidence="1 2" key="1">
    <citation type="journal article" date="2011" name="J. Bacteriol.">
        <title>Complete genome sequences of two hemotropic Mycoplasmas, Mycoplasma haemofelis strain Ohio2 and Mycoplasma suis strain Illinois.</title>
        <authorList>
            <person name="Messick J.B."/>
            <person name="Santos A.P."/>
            <person name="Guimaraes A.M."/>
        </authorList>
    </citation>
    <scope>NUCLEOTIDE SEQUENCE [LARGE SCALE GENOMIC DNA]</scope>
    <source>
        <strain evidence="1 2">Ohio2</strain>
    </source>
</reference>
<protein>
    <submittedName>
        <fullName evidence="1">Uncharacterized protein</fullName>
    </submittedName>
</protein>
<reference key="2">
    <citation type="submission" date="2011-05" db="EMBL/GenBank/DDBJ databases">
        <title>The Genome of Mycoplasma haemofelis Strain Ohio2, a pathogenic hemoplasma of the cat.</title>
        <authorList>
            <person name="Santos A.P."/>
            <person name="Guimaraes A.M.S."/>
            <person name="SanMiguel P.J."/>
            <person name="Martin S.W."/>
            <person name="Messick J.B."/>
        </authorList>
    </citation>
    <scope>NUCLEOTIDE SEQUENCE</scope>
    <source>
        <strain>Ohio2</strain>
    </source>
</reference>
<organism evidence="1 2">
    <name type="scientific">Mycoplasma haemofelis (strain Ohio2)</name>
    <dbReference type="NCBI Taxonomy" id="859194"/>
    <lineage>
        <taxon>Bacteria</taxon>
        <taxon>Bacillati</taxon>
        <taxon>Mycoplasmatota</taxon>
        <taxon>Mollicutes</taxon>
        <taxon>Mycoplasmataceae</taxon>
        <taxon>Mycoplasma</taxon>
    </lineage>
</organism>
<accession>F6FH67</accession>
<name>F6FH67_MYCHI</name>
<dbReference type="AlphaFoldDB" id="F6FH67"/>
<evidence type="ECO:0000313" key="2">
    <source>
        <dbReference type="Proteomes" id="UP000007952"/>
    </source>
</evidence>